<proteinExistence type="predicted"/>
<dbReference type="Gene3D" id="2.30.180.10">
    <property type="entry name" value="FAS1 domain"/>
    <property type="match status" value="1"/>
</dbReference>
<organism evidence="1 2">
    <name type="scientific">Pedobacter planticolens</name>
    <dbReference type="NCBI Taxonomy" id="2679964"/>
    <lineage>
        <taxon>Bacteria</taxon>
        <taxon>Pseudomonadati</taxon>
        <taxon>Bacteroidota</taxon>
        <taxon>Sphingobacteriia</taxon>
        <taxon>Sphingobacteriales</taxon>
        <taxon>Sphingobacteriaceae</taxon>
        <taxon>Pedobacter</taxon>
    </lineage>
</organism>
<accession>A0A923IVW0</accession>
<gene>
    <name evidence="1" type="ORF">GM921_03275</name>
</gene>
<dbReference type="InterPro" id="IPR036378">
    <property type="entry name" value="FAS1_dom_sf"/>
</dbReference>
<dbReference type="Proteomes" id="UP000601055">
    <property type="component" value="Unassembled WGS sequence"/>
</dbReference>
<dbReference type="AlphaFoldDB" id="A0A923IVW0"/>
<dbReference type="EMBL" id="WNXD01000001">
    <property type="protein sequence ID" value="MBB2144492.1"/>
    <property type="molecule type" value="Genomic_DNA"/>
</dbReference>
<protein>
    <recommendedName>
        <fullName evidence="3">Fasciclin domain-containing protein</fullName>
    </recommendedName>
</protein>
<sequence>MTFTACKKDSEYYDYNNNVKEFNGTVLKYLEAQPPNTFDSLLLVLNRLPDLKDTLTNQSITFFAPTNASFQAAIKNLNILRKDQGKTPLYLKDCDLSQLDILMCRYIIRGSRTTEAYAPFADGILYTSVKYAYPMHIQYSRLNASGFVDGGPQSITYSDPKNNIFEKYWQRSSTNAVNIKAKNGVINILAPLHDYGFNEFVSRVNN</sequence>
<comment type="caution">
    <text evidence="1">The sequence shown here is derived from an EMBL/GenBank/DDBJ whole genome shotgun (WGS) entry which is preliminary data.</text>
</comment>
<evidence type="ECO:0000313" key="2">
    <source>
        <dbReference type="Proteomes" id="UP000601055"/>
    </source>
</evidence>
<reference evidence="1" key="1">
    <citation type="submission" date="2019-11" db="EMBL/GenBank/DDBJ databases">
        <title>Description of Pedobacter sp. LMG 31464T.</title>
        <authorList>
            <person name="Carlier A."/>
            <person name="Qi S."/>
            <person name="Vandamme P."/>
        </authorList>
    </citation>
    <scope>NUCLEOTIDE SEQUENCE</scope>
    <source>
        <strain evidence="1">LMG 31464</strain>
    </source>
</reference>
<dbReference type="SUPFAM" id="SSF82153">
    <property type="entry name" value="FAS1 domain"/>
    <property type="match status" value="1"/>
</dbReference>
<evidence type="ECO:0000313" key="1">
    <source>
        <dbReference type="EMBL" id="MBB2144492.1"/>
    </source>
</evidence>
<name>A0A923IVW0_9SPHI</name>
<keyword evidence="2" id="KW-1185">Reference proteome</keyword>
<evidence type="ECO:0008006" key="3">
    <source>
        <dbReference type="Google" id="ProtNLM"/>
    </source>
</evidence>